<keyword evidence="4" id="KW-0460">Magnesium</keyword>
<dbReference type="EMBL" id="JBHRUH010000010">
    <property type="protein sequence ID" value="MFC3291371.1"/>
    <property type="molecule type" value="Genomic_DNA"/>
</dbReference>
<dbReference type="InterPro" id="IPR036412">
    <property type="entry name" value="HAD-like_sf"/>
</dbReference>
<dbReference type="SFLD" id="SFLDS00003">
    <property type="entry name" value="Haloacid_Dehalogenase"/>
    <property type="match status" value="1"/>
</dbReference>
<evidence type="ECO:0000256" key="2">
    <source>
        <dbReference type="ARBA" id="ARBA00022723"/>
    </source>
</evidence>
<comment type="caution">
    <text evidence="6">The sequence shown here is derived from an EMBL/GenBank/DDBJ whole genome shotgun (WGS) entry which is preliminary data.</text>
</comment>
<evidence type="ECO:0000256" key="4">
    <source>
        <dbReference type="ARBA" id="ARBA00022842"/>
    </source>
</evidence>
<evidence type="ECO:0000313" key="7">
    <source>
        <dbReference type="Proteomes" id="UP001595640"/>
    </source>
</evidence>
<dbReference type="InterPro" id="IPR006379">
    <property type="entry name" value="HAD-SF_hydro_IIB"/>
</dbReference>
<dbReference type="NCBIfam" id="TIGR00099">
    <property type="entry name" value="Cof-subfamily"/>
    <property type="match status" value="1"/>
</dbReference>
<keyword evidence="7" id="KW-1185">Reference proteome</keyword>
<name>A0ABV7LYD3_9GAMM</name>
<evidence type="ECO:0000256" key="3">
    <source>
        <dbReference type="ARBA" id="ARBA00022801"/>
    </source>
</evidence>
<proteinExistence type="inferred from homology"/>
<dbReference type="RefSeq" id="WP_019016755.1">
    <property type="nucleotide sequence ID" value="NZ_BMXD01000007.1"/>
</dbReference>
<dbReference type="Gene3D" id="3.30.1240.10">
    <property type="match status" value="1"/>
</dbReference>
<evidence type="ECO:0000256" key="1">
    <source>
        <dbReference type="ARBA" id="ARBA00001946"/>
    </source>
</evidence>
<keyword evidence="2" id="KW-0479">Metal-binding</keyword>
<dbReference type="PANTHER" id="PTHR47267:SF4">
    <property type="entry name" value="PYRIDOXAL PHOSPHATE PHOSPHATASE YIGL"/>
    <property type="match status" value="1"/>
</dbReference>
<evidence type="ECO:0000313" key="6">
    <source>
        <dbReference type="EMBL" id="MFC3291371.1"/>
    </source>
</evidence>
<dbReference type="SUPFAM" id="SSF56784">
    <property type="entry name" value="HAD-like"/>
    <property type="match status" value="1"/>
</dbReference>
<dbReference type="PANTHER" id="PTHR47267">
    <property type="match status" value="1"/>
</dbReference>
<dbReference type="Gene3D" id="3.40.50.1000">
    <property type="entry name" value="HAD superfamily/HAD-like"/>
    <property type="match status" value="1"/>
</dbReference>
<dbReference type="GO" id="GO:0016787">
    <property type="term" value="F:hydrolase activity"/>
    <property type="evidence" value="ECO:0007669"/>
    <property type="project" value="UniProtKB-KW"/>
</dbReference>
<evidence type="ECO:0000256" key="5">
    <source>
        <dbReference type="ARBA" id="ARBA00034778"/>
    </source>
</evidence>
<organism evidence="6 7">
    <name type="scientific">Modicisalibacter luteus</name>
    <dbReference type="NCBI Taxonomy" id="453962"/>
    <lineage>
        <taxon>Bacteria</taxon>
        <taxon>Pseudomonadati</taxon>
        <taxon>Pseudomonadota</taxon>
        <taxon>Gammaproteobacteria</taxon>
        <taxon>Oceanospirillales</taxon>
        <taxon>Halomonadaceae</taxon>
        <taxon>Modicisalibacter</taxon>
    </lineage>
</organism>
<dbReference type="PROSITE" id="PS01229">
    <property type="entry name" value="COF_2"/>
    <property type="match status" value="1"/>
</dbReference>
<dbReference type="NCBIfam" id="TIGR01484">
    <property type="entry name" value="HAD-SF-IIB"/>
    <property type="match status" value="1"/>
</dbReference>
<sequence>MHPHLIVTDLDNTLLNAEHTLDPLTIETFQALAAQGHHLALASGRHFHDIAAFRRRLGVEVYILSTNGAHLYAPDDTLIAEQWVPHDLVRELVRMPRDSDIRLNLYTGDGWLIDAPAPELLKLHAHTGFSYEVADLEAHDGSGVGKVLCIGDPEALAALEESIKASLGTRLHITYSMTDSLEIMAEGVNKGVALERLLARLDIPASRCLAFGDNLNDAEMLQVAGYGFIMARAHPDLPARVPQAERIGHHYDSGVARRLRDFFGLALPKNG</sequence>
<dbReference type="SFLD" id="SFLDG01140">
    <property type="entry name" value="C2.B:_Phosphomannomutase_and_P"/>
    <property type="match status" value="1"/>
</dbReference>
<accession>A0ABV7LYD3</accession>
<dbReference type="Proteomes" id="UP001595640">
    <property type="component" value="Unassembled WGS sequence"/>
</dbReference>
<comment type="similarity">
    <text evidence="5">Belongs to the HAD-like hydrolase superfamily. Cof family.</text>
</comment>
<dbReference type="CDD" id="cd07516">
    <property type="entry name" value="HAD_Pase"/>
    <property type="match status" value="1"/>
</dbReference>
<gene>
    <name evidence="6" type="ORF">ACFOEI_04760</name>
</gene>
<comment type="cofactor">
    <cofactor evidence="1">
        <name>Mg(2+)</name>
        <dbReference type="ChEBI" id="CHEBI:18420"/>
    </cofactor>
</comment>
<reference evidence="7" key="1">
    <citation type="journal article" date="2019" name="Int. J. Syst. Evol. Microbiol.">
        <title>The Global Catalogue of Microorganisms (GCM) 10K type strain sequencing project: providing services to taxonomists for standard genome sequencing and annotation.</title>
        <authorList>
            <consortium name="The Broad Institute Genomics Platform"/>
            <consortium name="The Broad Institute Genome Sequencing Center for Infectious Disease"/>
            <person name="Wu L."/>
            <person name="Ma J."/>
        </authorList>
    </citation>
    <scope>NUCLEOTIDE SEQUENCE [LARGE SCALE GENOMIC DNA]</scope>
    <source>
        <strain evidence="7">KCTC 12847</strain>
    </source>
</reference>
<protein>
    <submittedName>
        <fullName evidence="6">Cof-type HAD-IIB family hydrolase</fullName>
    </submittedName>
</protein>
<keyword evidence="3 6" id="KW-0378">Hydrolase</keyword>
<dbReference type="Pfam" id="PF08282">
    <property type="entry name" value="Hydrolase_3"/>
    <property type="match status" value="1"/>
</dbReference>
<dbReference type="InterPro" id="IPR023214">
    <property type="entry name" value="HAD_sf"/>
</dbReference>
<dbReference type="InterPro" id="IPR000150">
    <property type="entry name" value="Cof"/>
</dbReference>